<gene>
    <name evidence="3" type="ORF">SAMN05216255_4402</name>
</gene>
<evidence type="ECO:0000313" key="4">
    <source>
        <dbReference type="Proteomes" id="UP000242915"/>
    </source>
</evidence>
<dbReference type="EMBL" id="FZOG01000009">
    <property type="protein sequence ID" value="SNT06714.1"/>
    <property type="molecule type" value="Genomic_DNA"/>
</dbReference>
<dbReference type="RefSeq" id="WP_089361294.1">
    <property type="nucleotide sequence ID" value="NZ_FZOG01000009.1"/>
</dbReference>
<keyword evidence="4" id="KW-1185">Reference proteome</keyword>
<reference evidence="4" key="1">
    <citation type="submission" date="2017-06" db="EMBL/GenBank/DDBJ databases">
        <authorList>
            <person name="Varghese N."/>
            <person name="Submissions S."/>
        </authorList>
    </citation>
    <scope>NUCLEOTIDE SEQUENCE [LARGE SCALE GENOMIC DNA]</scope>
    <source>
        <strain evidence="4">CIP 108523</strain>
    </source>
</reference>
<feature type="domain" description="Putative regulatory protein FmdB zinc ribbon" evidence="2">
    <location>
        <begin position="1"/>
        <end position="41"/>
    </location>
</feature>
<protein>
    <submittedName>
        <fullName evidence="3">Putative regulatory protein, FmdB family</fullName>
    </submittedName>
</protein>
<dbReference type="Pfam" id="PF09723">
    <property type="entry name" value="Zn_ribbon_8"/>
    <property type="match status" value="1"/>
</dbReference>
<accession>A0A239JPK2</accession>
<dbReference type="AlphaFoldDB" id="A0A239JPK2"/>
<dbReference type="Proteomes" id="UP000242915">
    <property type="component" value="Unassembled WGS sequence"/>
</dbReference>
<evidence type="ECO:0000256" key="1">
    <source>
        <dbReference type="SAM" id="MobiDB-lite"/>
    </source>
</evidence>
<evidence type="ECO:0000259" key="2">
    <source>
        <dbReference type="SMART" id="SM00834"/>
    </source>
</evidence>
<dbReference type="SMART" id="SM00834">
    <property type="entry name" value="CxxC_CXXC_SSSS"/>
    <property type="match status" value="1"/>
</dbReference>
<evidence type="ECO:0000313" key="3">
    <source>
        <dbReference type="EMBL" id="SNT06714.1"/>
    </source>
</evidence>
<name>A0A239JPK2_9PSED</name>
<proteinExistence type="predicted"/>
<dbReference type="NCBIfam" id="TIGR02605">
    <property type="entry name" value="CxxC_CxxC_SSSS"/>
    <property type="match status" value="1"/>
</dbReference>
<dbReference type="InterPro" id="IPR013429">
    <property type="entry name" value="Regulatory_FmdB_Zinc_ribbon"/>
</dbReference>
<organism evidence="3 4">
    <name type="scientific">Pseudomonas segetis</name>
    <dbReference type="NCBI Taxonomy" id="298908"/>
    <lineage>
        <taxon>Bacteria</taxon>
        <taxon>Pseudomonadati</taxon>
        <taxon>Pseudomonadota</taxon>
        <taxon>Gammaproteobacteria</taxon>
        <taxon>Pseudomonadales</taxon>
        <taxon>Pseudomonadaceae</taxon>
        <taxon>Pseudomonas</taxon>
    </lineage>
</organism>
<feature type="region of interest" description="Disordered" evidence="1">
    <location>
        <begin position="59"/>
        <end position="115"/>
    </location>
</feature>
<sequence>MPIYEYDCVGCGDFTMLRPMAERDQPCDCPYCGAISKRVILSAPGLATMPGTQRRAIAANERSANAPQTLDEYKQSRKHPKGCGCCTPNKPLAPTKANPHAMKGKPAGRPWMISH</sequence>